<dbReference type="Proteomes" id="UP000791080">
    <property type="component" value="Unassembled WGS sequence"/>
</dbReference>
<dbReference type="EMBL" id="AUBJ02000001">
    <property type="protein sequence ID" value="MCP2330120.1"/>
    <property type="molecule type" value="Genomic_DNA"/>
</dbReference>
<dbReference type="Gene3D" id="3.30.559.30">
    <property type="entry name" value="Nonribosomal peptide synthetase, condensation domain"/>
    <property type="match status" value="1"/>
</dbReference>
<dbReference type="InterPro" id="IPR023213">
    <property type="entry name" value="CAT-like_dom_sf"/>
</dbReference>
<evidence type="ECO:0000259" key="1">
    <source>
        <dbReference type="Pfam" id="PF00668"/>
    </source>
</evidence>
<accession>A0ABT1JC92</accession>
<dbReference type="PANTHER" id="PTHR45398">
    <property type="match status" value="1"/>
</dbReference>
<sequence length="496" mass="54964">MNQAQESGNATSTAGTVEELLQRRMAGRARRERTSIGSVTRANPPRLSYEQRRLWFLDGLVPGSVAYTVPSVTRFRGPLDLPALQSAVAAVVARHEALRARFDEAAGEPFHRVDEDGGTEFTVEDVGGHPDPERRARELLADDHDVPFDLRTGPLLRTRVLRLAPEDHVVSTVFHHIVFDRDSLAIWNAELAEAYTAHRAGRSPDLPPLPAQFADFAAWQRQTLTEERIEGSLRHWVSRLTGIPTVLELPADRPRPDLPSHRAGALDFVVPGEVSDRVRALAERRGTTVFTVTLAACHVLLGRYTGLSHVLTGYPSNGRTEVELEGMIGFFANSLPAHGDLSGDPTFEVLLDRTHDALLDGHQHRAVPFDRLVDRLVPIRDLSRNPLVQVWFDVATGGGGTTASLPGVEATSFDVGSSHTRFDVEIHVEDHRPAPLEGRVFYAQDLFEPETVRRLLHHYTVLLASLVTEPGRRISRAELFDRAERERLLAWGAAPV</sequence>
<dbReference type="RefSeq" id="WP_026420685.1">
    <property type="nucleotide sequence ID" value="NZ_AUBJ02000001.1"/>
</dbReference>
<reference evidence="2 3" key="1">
    <citation type="submission" date="2013-07" db="EMBL/GenBank/DDBJ databases">
        <authorList>
            <consortium name="DOE Joint Genome Institute"/>
            <person name="Reeve W."/>
            <person name="Huntemann M."/>
            <person name="Han J."/>
            <person name="Chen A."/>
            <person name="Kyrpides N."/>
            <person name="Mavromatis K."/>
            <person name="Markowitz V."/>
            <person name="Palaniappan K."/>
            <person name="Ivanova N."/>
            <person name="Schaumberg A."/>
            <person name="Pati A."/>
            <person name="Liolios K."/>
            <person name="Nordberg H.P."/>
            <person name="Cantor M.N."/>
            <person name="Hua S.X."/>
            <person name="Woyke T."/>
        </authorList>
    </citation>
    <scope>NUCLEOTIDE SEQUENCE [LARGE SCALE GENOMIC DNA]</scope>
    <source>
        <strain evidence="2 3">DSM 43889</strain>
    </source>
</reference>
<feature type="domain" description="Condensation" evidence="1">
    <location>
        <begin position="47"/>
        <end position="489"/>
    </location>
</feature>
<evidence type="ECO:0000313" key="2">
    <source>
        <dbReference type="EMBL" id="MCP2330120.1"/>
    </source>
</evidence>
<evidence type="ECO:0000313" key="3">
    <source>
        <dbReference type="Proteomes" id="UP000791080"/>
    </source>
</evidence>
<reference evidence="2 3" key="2">
    <citation type="submission" date="2022-06" db="EMBL/GenBank/DDBJ databases">
        <title>Genomic Encyclopedia of Type Strains, Phase I: the one thousand microbial genomes (KMG-I) project.</title>
        <authorList>
            <person name="Kyrpides N."/>
        </authorList>
    </citation>
    <scope>NUCLEOTIDE SEQUENCE [LARGE SCALE GENOMIC DNA]</scope>
    <source>
        <strain evidence="2 3">DSM 43889</strain>
    </source>
</reference>
<dbReference type="Pfam" id="PF00668">
    <property type="entry name" value="Condensation"/>
    <property type="match status" value="1"/>
</dbReference>
<comment type="caution">
    <text evidence="2">The sequence shown here is derived from an EMBL/GenBank/DDBJ whole genome shotgun (WGS) entry which is preliminary data.</text>
</comment>
<organism evidence="2 3">
    <name type="scientific">Actinoalloteichus caeruleus DSM 43889</name>
    <dbReference type="NCBI Taxonomy" id="1120930"/>
    <lineage>
        <taxon>Bacteria</taxon>
        <taxon>Bacillati</taxon>
        <taxon>Actinomycetota</taxon>
        <taxon>Actinomycetes</taxon>
        <taxon>Pseudonocardiales</taxon>
        <taxon>Pseudonocardiaceae</taxon>
        <taxon>Actinoalloteichus</taxon>
        <taxon>Actinoalloteichus cyanogriseus</taxon>
    </lineage>
</organism>
<dbReference type="SUPFAM" id="SSF52777">
    <property type="entry name" value="CoA-dependent acyltransferases"/>
    <property type="match status" value="2"/>
</dbReference>
<dbReference type="InterPro" id="IPR001242">
    <property type="entry name" value="Condensation_dom"/>
</dbReference>
<proteinExistence type="predicted"/>
<dbReference type="Gene3D" id="3.30.559.10">
    <property type="entry name" value="Chloramphenicol acetyltransferase-like domain"/>
    <property type="match status" value="1"/>
</dbReference>
<protein>
    <submittedName>
        <fullName evidence="2">HxxPF-repeated domain-containing protein</fullName>
    </submittedName>
</protein>
<dbReference type="CDD" id="cd19531">
    <property type="entry name" value="LCL_NRPS-like"/>
    <property type="match status" value="1"/>
</dbReference>
<dbReference type="PANTHER" id="PTHR45398:SF1">
    <property type="entry name" value="ENZYME, PUTATIVE (JCVI)-RELATED"/>
    <property type="match status" value="1"/>
</dbReference>
<name>A0ABT1JC92_ACTCY</name>
<keyword evidence="3" id="KW-1185">Reference proteome</keyword>
<gene>
    <name evidence="2" type="ORF">G443_000390</name>
</gene>